<keyword evidence="4" id="KW-1185">Reference proteome</keyword>
<feature type="region of interest" description="Disordered" evidence="1">
    <location>
        <begin position="1"/>
        <end position="23"/>
    </location>
</feature>
<evidence type="ECO:0008006" key="5">
    <source>
        <dbReference type="Google" id="ProtNLM"/>
    </source>
</evidence>
<name>A0ABU8U1P4_9ACTN</name>
<keyword evidence="2" id="KW-0472">Membrane</keyword>
<organism evidence="3 4">
    <name type="scientific">Streptomyces caledonius</name>
    <dbReference type="NCBI Taxonomy" id="3134107"/>
    <lineage>
        <taxon>Bacteria</taxon>
        <taxon>Bacillati</taxon>
        <taxon>Actinomycetota</taxon>
        <taxon>Actinomycetes</taxon>
        <taxon>Kitasatosporales</taxon>
        <taxon>Streptomycetaceae</taxon>
        <taxon>Streptomyces</taxon>
    </lineage>
</organism>
<gene>
    <name evidence="3" type="ORF">WKI68_10680</name>
</gene>
<evidence type="ECO:0000313" key="3">
    <source>
        <dbReference type="EMBL" id="MEJ8641804.1"/>
    </source>
</evidence>
<protein>
    <recommendedName>
        <fullName evidence="5">Serine/threonine protein kinase</fullName>
    </recommendedName>
</protein>
<evidence type="ECO:0000256" key="2">
    <source>
        <dbReference type="SAM" id="Phobius"/>
    </source>
</evidence>
<evidence type="ECO:0000256" key="1">
    <source>
        <dbReference type="SAM" id="MobiDB-lite"/>
    </source>
</evidence>
<keyword evidence="2" id="KW-1133">Transmembrane helix</keyword>
<sequence length="266" mass="26472">MPAQPPQPGHVPQPAPSGGHPPRWAWWVIGIVVPVTGTVATVLATSEKNDTPPPATGGGAPVSATAAPRPTSTPSQSPTPSVAPLSPSPGPSSASASPSGVPDLSAPAGYRPTQGRWGIAPPICGETLLVDLDAGVSTSAVLKTTPDSAPPERTATTELEYRPDRQGCGMSGITPSSTELRSAPGRQVGVLRAGQPQTFENCRAAAGTGFGAVGLGGSTATERGLVRGAALCSVTDRGSVAMALVEDFGTGPAPALGGRLVVWSQG</sequence>
<accession>A0ABU8U1P4</accession>
<feature type="compositionally biased region" description="Low complexity" evidence="1">
    <location>
        <begin position="61"/>
        <end position="102"/>
    </location>
</feature>
<dbReference type="Proteomes" id="UP001382904">
    <property type="component" value="Unassembled WGS sequence"/>
</dbReference>
<feature type="compositionally biased region" description="Pro residues" evidence="1">
    <location>
        <begin position="1"/>
        <end position="15"/>
    </location>
</feature>
<evidence type="ECO:0000313" key="4">
    <source>
        <dbReference type="Proteomes" id="UP001382904"/>
    </source>
</evidence>
<feature type="transmembrane region" description="Helical" evidence="2">
    <location>
        <begin position="24"/>
        <end position="44"/>
    </location>
</feature>
<keyword evidence="2" id="KW-0812">Transmembrane</keyword>
<dbReference type="EMBL" id="JBBKAM010000002">
    <property type="protein sequence ID" value="MEJ8641804.1"/>
    <property type="molecule type" value="Genomic_DNA"/>
</dbReference>
<feature type="region of interest" description="Disordered" evidence="1">
    <location>
        <begin position="44"/>
        <end position="113"/>
    </location>
</feature>
<proteinExistence type="predicted"/>
<reference evidence="3 4" key="1">
    <citation type="submission" date="2024-03" db="EMBL/GenBank/DDBJ databases">
        <title>Novel Streptomyces species of biotechnological and ecological value are a feature of Machair soil.</title>
        <authorList>
            <person name="Prole J.R."/>
            <person name="Goodfellow M."/>
            <person name="Allenby N."/>
            <person name="Ward A.C."/>
        </authorList>
    </citation>
    <scope>NUCLEOTIDE SEQUENCE [LARGE SCALE GENOMIC DNA]</scope>
    <source>
        <strain evidence="3 4">MS1.HAVA.3</strain>
    </source>
</reference>
<comment type="caution">
    <text evidence="3">The sequence shown here is derived from an EMBL/GenBank/DDBJ whole genome shotgun (WGS) entry which is preliminary data.</text>
</comment>